<keyword evidence="2" id="KW-1185">Reference proteome</keyword>
<gene>
    <name evidence="1" type="ORF">HDF13_003239</name>
</gene>
<comment type="caution">
    <text evidence="1">The sequence shown here is derived from an EMBL/GenBank/DDBJ whole genome shotgun (WGS) entry which is preliminary data.</text>
</comment>
<accession>A0ACC5P232</accession>
<proteinExistence type="predicted"/>
<sequence length="92" mass="10766">MSLLSEISQKRKEIKTDGYPMSIGEWISLYESKEVDIHPEFQRFFRWTPAQKTNLIESIRYSEGRLKPWKGPSVTTRSSGLIRTRANTKEAF</sequence>
<dbReference type="Proteomes" id="UP000569005">
    <property type="component" value="Unassembled WGS sequence"/>
</dbReference>
<evidence type="ECO:0000313" key="2">
    <source>
        <dbReference type="Proteomes" id="UP000569005"/>
    </source>
</evidence>
<protein>
    <submittedName>
        <fullName evidence="1">Uncharacterized protein</fullName>
    </submittedName>
</protein>
<organism evidence="1 2">
    <name type="scientific">Tunturiibacter gelidiferens</name>
    <dbReference type="NCBI Taxonomy" id="3069689"/>
    <lineage>
        <taxon>Bacteria</taxon>
        <taxon>Pseudomonadati</taxon>
        <taxon>Acidobacteriota</taxon>
        <taxon>Terriglobia</taxon>
        <taxon>Terriglobales</taxon>
        <taxon>Acidobacteriaceae</taxon>
        <taxon>Tunturiibacter</taxon>
    </lineage>
</organism>
<dbReference type="EMBL" id="JACHEA010000001">
    <property type="protein sequence ID" value="MBB5340906.1"/>
    <property type="molecule type" value="Genomic_DNA"/>
</dbReference>
<name>A0ACC5P232_9BACT</name>
<evidence type="ECO:0000313" key="1">
    <source>
        <dbReference type="EMBL" id="MBB5340906.1"/>
    </source>
</evidence>
<reference evidence="1" key="1">
    <citation type="submission" date="2020-08" db="EMBL/GenBank/DDBJ databases">
        <title>Genomic Encyclopedia of Type Strains, Phase IV (KMG-V): Genome sequencing to study the core and pangenomes of soil and plant-associated prokaryotes.</title>
        <authorList>
            <person name="Whitman W."/>
        </authorList>
    </citation>
    <scope>NUCLEOTIDE SEQUENCE</scope>
    <source>
        <strain evidence="1">M8UP15</strain>
    </source>
</reference>